<feature type="region of interest" description="Disordered" evidence="3">
    <location>
        <begin position="1"/>
        <end position="23"/>
    </location>
</feature>
<evidence type="ECO:0000256" key="3">
    <source>
        <dbReference type="SAM" id="MobiDB-lite"/>
    </source>
</evidence>
<organism evidence="5 6">
    <name type="scientific">Kalanchoe fedtschenkoi</name>
    <name type="common">Lavender scallops</name>
    <name type="synonym">South American air plant</name>
    <dbReference type="NCBI Taxonomy" id="63787"/>
    <lineage>
        <taxon>Eukaryota</taxon>
        <taxon>Viridiplantae</taxon>
        <taxon>Streptophyta</taxon>
        <taxon>Embryophyta</taxon>
        <taxon>Tracheophyta</taxon>
        <taxon>Spermatophyta</taxon>
        <taxon>Magnoliopsida</taxon>
        <taxon>eudicotyledons</taxon>
        <taxon>Gunneridae</taxon>
        <taxon>Pentapetalae</taxon>
        <taxon>Saxifragales</taxon>
        <taxon>Crassulaceae</taxon>
        <taxon>Kalanchoe</taxon>
    </lineage>
</organism>
<dbReference type="CDD" id="cd00590">
    <property type="entry name" value="RRM_SF"/>
    <property type="match status" value="1"/>
</dbReference>
<evidence type="ECO:0000256" key="1">
    <source>
        <dbReference type="ARBA" id="ARBA00022884"/>
    </source>
</evidence>
<sequence>MQGKQGSGAGAGAGRSNGEDAGEWQIVNHKKSSRINQDNLPRNINAKRLRQMFERFGVVLNAFVPKSFRVGRSLHYGFVRYTTMFEAKFAIDGANGAWLEDERLQVKLANQAHGLRPVMIYP</sequence>
<evidence type="ECO:0000259" key="4">
    <source>
        <dbReference type="PROSITE" id="PS50102"/>
    </source>
</evidence>
<dbReference type="PANTHER" id="PTHR48025">
    <property type="entry name" value="OS02G0815200 PROTEIN"/>
    <property type="match status" value="1"/>
</dbReference>
<dbReference type="SMART" id="SM00360">
    <property type="entry name" value="RRM"/>
    <property type="match status" value="1"/>
</dbReference>
<evidence type="ECO:0000256" key="2">
    <source>
        <dbReference type="PROSITE-ProRule" id="PRU00176"/>
    </source>
</evidence>
<dbReference type="Pfam" id="PF00076">
    <property type="entry name" value="RRM_1"/>
    <property type="match status" value="1"/>
</dbReference>
<dbReference type="PANTHER" id="PTHR48025:SF1">
    <property type="entry name" value="RRM DOMAIN-CONTAINING PROTEIN"/>
    <property type="match status" value="1"/>
</dbReference>
<dbReference type="GO" id="GO:0003729">
    <property type="term" value="F:mRNA binding"/>
    <property type="evidence" value="ECO:0007669"/>
    <property type="project" value="TreeGrafter"/>
</dbReference>
<dbReference type="Proteomes" id="UP000594263">
    <property type="component" value="Unplaced"/>
</dbReference>
<dbReference type="InterPro" id="IPR050502">
    <property type="entry name" value="Euk_RNA-bind_prot"/>
</dbReference>
<dbReference type="InterPro" id="IPR035979">
    <property type="entry name" value="RBD_domain_sf"/>
</dbReference>
<evidence type="ECO:0000313" key="6">
    <source>
        <dbReference type="Proteomes" id="UP000594263"/>
    </source>
</evidence>
<keyword evidence="6" id="KW-1185">Reference proteome</keyword>
<dbReference type="EnsemblPlants" id="Kaladp0486s0005.1.v1.1">
    <property type="protein sequence ID" value="Kaladp0486s0005.1.v1.1.CDS.1"/>
    <property type="gene ID" value="Kaladp0486s0005.v1.1"/>
</dbReference>
<proteinExistence type="predicted"/>
<dbReference type="SUPFAM" id="SSF54928">
    <property type="entry name" value="RNA-binding domain, RBD"/>
    <property type="match status" value="1"/>
</dbReference>
<dbReference type="PROSITE" id="PS50102">
    <property type="entry name" value="RRM"/>
    <property type="match status" value="1"/>
</dbReference>
<dbReference type="Gene3D" id="3.30.70.330">
    <property type="match status" value="1"/>
</dbReference>
<protein>
    <recommendedName>
        <fullName evidence="4">RRM domain-containing protein</fullName>
    </recommendedName>
</protein>
<feature type="domain" description="RRM" evidence="4">
    <location>
        <begin position="33"/>
        <end position="111"/>
    </location>
</feature>
<reference evidence="5" key="1">
    <citation type="submission" date="2021-01" db="UniProtKB">
        <authorList>
            <consortium name="EnsemblPlants"/>
        </authorList>
    </citation>
    <scope>IDENTIFICATION</scope>
</reference>
<dbReference type="InterPro" id="IPR012677">
    <property type="entry name" value="Nucleotide-bd_a/b_plait_sf"/>
</dbReference>
<feature type="compositionally biased region" description="Gly residues" evidence="3">
    <location>
        <begin position="1"/>
        <end position="15"/>
    </location>
</feature>
<dbReference type="Gramene" id="Kaladp0486s0005.1.v1.1">
    <property type="protein sequence ID" value="Kaladp0486s0005.1.v1.1.CDS.1"/>
    <property type="gene ID" value="Kaladp0486s0005.v1.1"/>
</dbReference>
<keyword evidence="1 2" id="KW-0694">RNA-binding</keyword>
<dbReference type="InterPro" id="IPR000504">
    <property type="entry name" value="RRM_dom"/>
</dbReference>
<evidence type="ECO:0000313" key="5">
    <source>
        <dbReference type="EnsemblPlants" id="Kaladp0486s0005.1.v1.1.CDS.1"/>
    </source>
</evidence>
<dbReference type="AlphaFoldDB" id="A0A7N0VB45"/>
<name>A0A7N0VB45_KALFE</name>
<accession>A0A7N0VB45</accession>